<feature type="compositionally biased region" description="Basic and acidic residues" evidence="1">
    <location>
        <begin position="426"/>
        <end position="443"/>
    </location>
</feature>
<evidence type="ECO:0000313" key="3">
    <source>
        <dbReference type="Proteomes" id="UP001305779"/>
    </source>
</evidence>
<feature type="compositionally biased region" description="Basic residues" evidence="1">
    <location>
        <begin position="114"/>
        <end position="128"/>
    </location>
</feature>
<protein>
    <submittedName>
        <fullName evidence="2">Uncharacterized protein</fullName>
    </submittedName>
</protein>
<feature type="compositionally biased region" description="Basic residues" evidence="1">
    <location>
        <begin position="368"/>
        <end position="377"/>
    </location>
</feature>
<organism evidence="2 3">
    <name type="scientific">Zasmidium cellare</name>
    <name type="common">Wine cellar mold</name>
    <name type="synonym">Racodium cellare</name>
    <dbReference type="NCBI Taxonomy" id="395010"/>
    <lineage>
        <taxon>Eukaryota</taxon>
        <taxon>Fungi</taxon>
        <taxon>Dikarya</taxon>
        <taxon>Ascomycota</taxon>
        <taxon>Pezizomycotina</taxon>
        <taxon>Dothideomycetes</taxon>
        <taxon>Dothideomycetidae</taxon>
        <taxon>Mycosphaerellales</taxon>
        <taxon>Mycosphaerellaceae</taxon>
        <taxon>Zasmidium</taxon>
    </lineage>
</organism>
<feature type="compositionally biased region" description="Basic and acidic residues" evidence="1">
    <location>
        <begin position="290"/>
        <end position="299"/>
    </location>
</feature>
<feature type="compositionally biased region" description="Low complexity" evidence="1">
    <location>
        <begin position="449"/>
        <end position="458"/>
    </location>
</feature>
<proteinExistence type="predicted"/>
<feature type="compositionally biased region" description="Basic and acidic residues" evidence="1">
    <location>
        <begin position="57"/>
        <end position="76"/>
    </location>
</feature>
<evidence type="ECO:0000256" key="1">
    <source>
        <dbReference type="SAM" id="MobiDB-lite"/>
    </source>
</evidence>
<accession>A0ABR0F0T4</accession>
<evidence type="ECO:0000313" key="2">
    <source>
        <dbReference type="EMBL" id="KAK4507337.1"/>
    </source>
</evidence>
<keyword evidence="3" id="KW-1185">Reference proteome</keyword>
<dbReference type="EMBL" id="JAXOVC010000001">
    <property type="protein sequence ID" value="KAK4507337.1"/>
    <property type="molecule type" value="Genomic_DNA"/>
</dbReference>
<name>A0ABR0F0T4_ZASCE</name>
<feature type="region of interest" description="Disordered" evidence="1">
    <location>
        <begin position="1"/>
        <end position="156"/>
    </location>
</feature>
<gene>
    <name evidence="2" type="ORF">PRZ48_001072</name>
</gene>
<feature type="region of interest" description="Disordered" evidence="1">
    <location>
        <begin position="168"/>
        <end position="491"/>
    </location>
</feature>
<feature type="compositionally biased region" description="Basic residues" evidence="1">
    <location>
        <begin position="478"/>
        <end position="491"/>
    </location>
</feature>
<feature type="compositionally biased region" description="Polar residues" evidence="1">
    <location>
        <begin position="408"/>
        <end position="425"/>
    </location>
</feature>
<comment type="caution">
    <text evidence="2">The sequence shown here is derived from an EMBL/GenBank/DDBJ whole genome shotgun (WGS) entry which is preliminary data.</text>
</comment>
<dbReference type="Proteomes" id="UP001305779">
    <property type="component" value="Unassembled WGS sequence"/>
</dbReference>
<sequence>MSLASPAKQDRVERHLSRQRGAGVRTLESSFGFTFGVAAPETTLPPHTIEPAPKRRKLEDKPPAKEQPSDCRDSEPAPKTVRRAKARRLESIDEDFPVEINAETKEDSFVAVKKATKTRAGPKPRKRQPLPAVSPPEPAEDGAPSRRPRRQAATKAIDKVSQGFVEEAQNVDKLRRGQETVPAKRRRTRKAAETASVEPRNAMAMNDLPHNATRESMTDTPAIFEPEEPKMSLPKRNEKKPKRGPPKREVVTQDATNAEIVDEVGKPDTVRLPLADTTTNPILRSASPEKPSKPVDHEQLQTMQQRSPLRDRSPAKASIKSKPAVAQRKRKPSKFVVSKDSPAPEAETEVVGVGTAMEGDDAPDLARPRSKSTRKRKEVPGPVEVHATSNAEEPGFKERSKVKPSRIGAQTEQQPSVTQVTQISSRARDGESKRHDSKKEGRRGGLSRPEATSAAPAPVEEPPTEENGVDWLLENEHKSKHTLKGRQTRNVKRKPLKRVEELSDDVDLDLLLSNIATFVPRSIPATTDNARHRR</sequence>
<reference evidence="2 3" key="1">
    <citation type="journal article" date="2023" name="G3 (Bethesda)">
        <title>A chromosome-level genome assembly of Zasmidium syzygii isolated from banana leaves.</title>
        <authorList>
            <person name="van Westerhoven A.C."/>
            <person name="Mehrabi R."/>
            <person name="Talebi R."/>
            <person name="Steentjes M.B.F."/>
            <person name="Corcolon B."/>
            <person name="Chong P.A."/>
            <person name="Kema G.H.J."/>
            <person name="Seidl M.F."/>
        </authorList>
    </citation>
    <scope>NUCLEOTIDE SEQUENCE [LARGE SCALE GENOMIC DNA]</scope>
    <source>
        <strain evidence="2 3">P124</strain>
    </source>
</reference>